<gene>
    <name evidence="1" type="ORF">SFV1gp50</name>
</gene>
<reference evidence="1" key="1">
    <citation type="journal article" date="2018" name="Nat. Commun.">
        <title>Structural conservation in a membrane-enveloped filamentous virus infecting a hyperthermophilic acidophile.</title>
        <authorList>
            <person name="Liu Y."/>
            <person name="Osinski T."/>
            <person name="Wang F."/>
            <person name="Krupovic M."/>
            <person name="Schouten S."/>
            <person name="Kasson P."/>
            <person name="Prangishvili D."/>
            <person name="Egelman E.H."/>
        </authorList>
    </citation>
    <scope>NUCLEOTIDE SEQUENCE [LARGE SCALE GENOMIC DNA]</scope>
    <source>
        <strain evidence="1">S48</strain>
    </source>
</reference>
<keyword evidence="2" id="KW-1185">Reference proteome</keyword>
<organismHost>
    <name type="scientific">Saccharolobus shibatae</name>
    <dbReference type="NCBI Taxonomy" id="2286"/>
</organismHost>
<evidence type="ECO:0000313" key="1">
    <source>
        <dbReference type="EMBL" id="AXQ00132.1"/>
    </source>
</evidence>
<evidence type="ECO:0000313" key="2">
    <source>
        <dbReference type="Proteomes" id="UP000263690"/>
    </source>
</evidence>
<protein>
    <submittedName>
        <fullName evidence="1">Uncharacterized protein</fullName>
    </submittedName>
</protein>
<sequence>MSNPLIDIEKLFTGIFRPVTNVLSGGINTVASIPHDIENFGNSVVKTFNTLVRYLAQIPSDIFNFLSQIPGAILTGLHMFGSWILSGFQTLGSHILGALKIAFSPLVDAIHYIASHIPDLINFFASIYTDLRNIINTIHNNLVNIFTTAFRLVQDAIEIVFGFLNVAPQIFRAFSIFVQDAINFVTTQATTLVSSASQMYKHFTDSVPFDILKQESSKFGKATARLIGFNTAMEIMKSTIRRSWLSQNISPLTRALMLAFSPVVAGISGMFAETMIQAFYPDITSTTIKRYTPPTTSTTLFPYHTTHVEPPSFASKSYITTLSQLTPPPAPPLLPQFKPGHIISIYIEDVITLNQFVVTGGLVSASQYAQIISDTLNLQYNLVVRLTPVVLITATDLLSPLLSSSITTAVSQNVNTITVNAFAEVGQLAVPLGSSVCTTLIAPASYVYGENTVDYLNVAYNLCININQAILDFINFYITTQPPPGNVPTTTVNIFITTQPPPGNVPTTVVNITGTTILPPPNIPTTIFSITITPGLPQFTGHTTLAFTTQNVTTRIGGTATTIVINYTPTITICLQGDGCYSA</sequence>
<dbReference type="EMBL" id="MH447526">
    <property type="protein sequence ID" value="AXQ00132.1"/>
    <property type="molecule type" value="Genomic_DNA"/>
</dbReference>
<name>A0A346LU89_SUFV1</name>
<organism evidence="1">
    <name type="scientific">Sulfolobus filamentous virus 1</name>
    <name type="common">SFV1</name>
    <name type="synonym">Sulfolobus virus SFV-1</name>
    <dbReference type="NCBI Taxonomy" id="2304198"/>
    <lineage>
        <taxon>Viruses</taxon>
        <taxon>Adnaviria</taxon>
        <taxon>Zilligvirae</taxon>
        <taxon>Taleaviricota</taxon>
        <taxon>Tokiviricetes</taxon>
        <taxon>Ligamenvirales</taxon>
        <taxon>Lipothrixviridae</taxon>
        <taxon>Alphalipothrixvirus</taxon>
        <taxon>Alphalipothrixvirus beppuense</taxon>
    </lineage>
</organism>
<proteinExistence type="predicted"/>
<accession>A0A346LU89</accession>
<dbReference type="Proteomes" id="UP000263690">
    <property type="component" value="Segment"/>
</dbReference>